<dbReference type="PRINTS" id="PR00181">
    <property type="entry name" value="MALTOSEBP"/>
</dbReference>
<dbReference type="GO" id="GO:0042956">
    <property type="term" value="P:maltodextrin transmembrane transport"/>
    <property type="evidence" value="ECO:0007669"/>
    <property type="project" value="TreeGrafter"/>
</dbReference>
<dbReference type="InterPro" id="IPR006060">
    <property type="entry name" value="Maltose/Cyclodextrin-bd"/>
</dbReference>
<dbReference type="OrthoDB" id="9766758at2"/>
<sequence>MRKMGIGIVALASTAVLLAGCSGGGGTAQPTDTQTAIDATGVTLTIWTDENRKPAIEAAAKTFEEETGAKIELVQKNFDDIRNDFINQVPTGSGPDITIGAHDWLGALVSAGVVSTIDLGDKASSFEKVALEAMTYDGQLYALPYSLETVALIQNTDLVGEDAPATWDDMIDKGKASGAERPFVIQTAGQTGDAYTMYPFQTSFGAPVFVQDDSGSYTNQVGMGGDEGVAFAKWLGANGKKGTGIISTTIDYDTNNELFAAGKAAYTVAGPWAIEALTTKGVKVKVNPVPSAGGETASPFVGVQGFYISSQSKNQLVAQEFLTNYLATYDAQKALYEADPRIPAWTDLANDVASDPNTAGFLAQTKVGVPMPSIPEMGSVWDLWNAAQVQIINGANPETTWNKMVADLEKAIS</sequence>
<dbReference type="GO" id="GO:1901982">
    <property type="term" value="F:maltose binding"/>
    <property type="evidence" value="ECO:0007669"/>
    <property type="project" value="TreeGrafter"/>
</dbReference>
<evidence type="ECO:0000256" key="3">
    <source>
        <dbReference type="ARBA" id="ARBA00022597"/>
    </source>
</evidence>
<dbReference type="Gene3D" id="3.40.190.10">
    <property type="entry name" value="Periplasmic binding protein-like II"/>
    <property type="match status" value="2"/>
</dbReference>
<comment type="similarity">
    <text evidence="1">Belongs to the bacterial solute-binding protein 1 family.</text>
</comment>
<reference evidence="6 7" key="1">
    <citation type="submission" date="2019-01" db="EMBL/GenBank/DDBJ databases">
        <title>Genome sequencing of strain DFW100M-13.</title>
        <authorList>
            <person name="Heo J."/>
            <person name="Kim S.-J."/>
            <person name="Kim J.-S."/>
            <person name="Hong S.-B."/>
            <person name="Kwon S.-W."/>
        </authorList>
    </citation>
    <scope>NUCLEOTIDE SEQUENCE [LARGE SCALE GENOMIC DNA]</scope>
    <source>
        <strain evidence="6 7">DFW100M-13</strain>
    </source>
</reference>
<dbReference type="InterPro" id="IPR006059">
    <property type="entry name" value="SBP"/>
</dbReference>
<evidence type="ECO:0000256" key="1">
    <source>
        <dbReference type="ARBA" id="ARBA00008520"/>
    </source>
</evidence>
<proteinExistence type="inferred from homology"/>
<keyword evidence="3" id="KW-0762">Sugar transport</keyword>
<dbReference type="GO" id="GO:0055052">
    <property type="term" value="C:ATP-binding cassette (ABC) transporter complex, substrate-binding subunit-containing"/>
    <property type="evidence" value="ECO:0007669"/>
    <property type="project" value="TreeGrafter"/>
</dbReference>
<name>A0A4V0YDA7_9MICO</name>
<keyword evidence="4 5" id="KW-0732">Signal</keyword>
<gene>
    <name evidence="6" type="ORF">ET475_08660</name>
</gene>
<dbReference type="RefSeq" id="WP_129388661.1">
    <property type="nucleotide sequence ID" value="NZ_CP035494.1"/>
</dbReference>
<dbReference type="AlphaFoldDB" id="A0A4V0YDA7"/>
<evidence type="ECO:0000256" key="4">
    <source>
        <dbReference type="ARBA" id="ARBA00022729"/>
    </source>
</evidence>
<dbReference type="PROSITE" id="PS51257">
    <property type="entry name" value="PROKAR_LIPOPROTEIN"/>
    <property type="match status" value="1"/>
</dbReference>
<dbReference type="KEGG" id="mprt:ET475_08660"/>
<evidence type="ECO:0000313" key="6">
    <source>
        <dbReference type="EMBL" id="QAY60051.1"/>
    </source>
</evidence>
<dbReference type="Proteomes" id="UP000293995">
    <property type="component" value="Chromosome"/>
</dbReference>
<feature type="chain" id="PRO_5038437298" evidence="5">
    <location>
        <begin position="20"/>
        <end position="413"/>
    </location>
</feature>
<evidence type="ECO:0000313" key="7">
    <source>
        <dbReference type="Proteomes" id="UP000293995"/>
    </source>
</evidence>
<dbReference type="PANTHER" id="PTHR30061:SF50">
    <property type="entry name" value="MALTOSE_MALTODEXTRIN-BINDING PERIPLASMIC PROTEIN"/>
    <property type="match status" value="1"/>
</dbReference>
<dbReference type="EMBL" id="CP035494">
    <property type="protein sequence ID" value="QAY60051.1"/>
    <property type="molecule type" value="Genomic_DNA"/>
</dbReference>
<organism evidence="6 7">
    <name type="scientific">Microbacterium protaetiae</name>
    <dbReference type="NCBI Taxonomy" id="2509458"/>
    <lineage>
        <taxon>Bacteria</taxon>
        <taxon>Bacillati</taxon>
        <taxon>Actinomycetota</taxon>
        <taxon>Actinomycetes</taxon>
        <taxon>Micrococcales</taxon>
        <taxon>Microbacteriaceae</taxon>
        <taxon>Microbacterium</taxon>
    </lineage>
</organism>
<protein>
    <submittedName>
        <fullName evidence="6">Maltose ABC transporter substrate-binding protein</fullName>
    </submittedName>
</protein>
<evidence type="ECO:0000256" key="2">
    <source>
        <dbReference type="ARBA" id="ARBA00022448"/>
    </source>
</evidence>
<feature type="signal peptide" evidence="5">
    <location>
        <begin position="1"/>
        <end position="19"/>
    </location>
</feature>
<dbReference type="GO" id="GO:0015144">
    <property type="term" value="F:carbohydrate transmembrane transporter activity"/>
    <property type="evidence" value="ECO:0007669"/>
    <property type="project" value="InterPro"/>
</dbReference>
<dbReference type="SUPFAM" id="SSF53850">
    <property type="entry name" value="Periplasmic binding protein-like II"/>
    <property type="match status" value="1"/>
</dbReference>
<dbReference type="CDD" id="cd13586">
    <property type="entry name" value="PBP2_Maltose_binding_like"/>
    <property type="match status" value="1"/>
</dbReference>
<keyword evidence="7" id="KW-1185">Reference proteome</keyword>
<dbReference type="Pfam" id="PF13416">
    <property type="entry name" value="SBP_bac_8"/>
    <property type="match status" value="1"/>
</dbReference>
<dbReference type="GO" id="GO:0015768">
    <property type="term" value="P:maltose transport"/>
    <property type="evidence" value="ECO:0007669"/>
    <property type="project" value="TreeGrafter"/>
</dbReference>
<accession>A0A4V0YDA7</accession>
<evidence type="ECO:0000256" key="5">
    <source>
        <dbReference type="SAM" id="SignalP"/>
    </source>
</evidence>
<keyword evidence="2" id="KW-0813">Transport</keyword>
<dbReference type="PANTHER" id="PTHR30061">
    <property type="entry name" value="MALTOSE-BINDING PERIPLASMIC PROTEIN"/>
    <property type="match status" value="1"/>
</dbReference>